<sequence>MRKDNLNVTFNGNNYNGFEFALLPLGAARLCAAQQIEDAADNARVAVVGNSLRVVEYQLAEQEAQAFQAAGFEGEVPATVQAWVDAAGLEPQAAAENILAEAAKWKEALYAIRAARLKGKLQALKAASHDEAEAIADAAIAAINASVVGVGNA</sequence>
<name>I3V3S6_PSEPU</name>
<dbReference type="PATRIC" id="fig|231023.4.peg.4986"/>
<evidence type="ECO:0008006" key="3">
    <source>
        <dbReference type="Google" id="ProtNLM"/>
    </source>
</evidence>
<evidence type="ECO:0000313" key="1">
    <source>
        <dbReference type="EMBL" id="AFK72397.1"/>
    </source>
</evidence>
<organism evidence="1 2">
    <name type="scientific">Pseudomonas putida ND6</name>
    <dbReference type="NCBI Taxonomy" id="231023"/>
    <lineage>
        <taxon>Bacteria</taxon>
        <taxon>Pseudomonadati</taxon>
        <taxon>Pseudomonadota</taxon>
        <taxon>Gammaproteobacteria</taxon>
        <taxon>Pseudomonadales</taxon>
        <taxon>Pseudomonadaceae</taxon>
        <taxon>Pseudomonas</taxon>
    </lineage>
</organism>
<evidence type="ECO:0000313" key="2">
    <source>
        <dbReference type="Proteomes" id="UP000005268"/>
    </source>
</evidence>
<dbReference type="AlphaFoldDB" id="I3V3S6"/>
<dbReference type="EMBL" id="CP003588">
    <property type="protein sequence ID" value="AFK72397.1"/>
    <property type="molecule type" value="Genomic_DNA"/>
</dbReference>
<accession>I3V3S6</accession>
<dbReference type="KEGG" id="ppi:YSA_10381"/>
<dbReference type="RefSeq" id="WP_014756577.1">
    <property type="nucleotide sequence ID" value="NC_017986.1"/>
</dbReference>
<dbReference type="Proteomes" id="UP000005268">
    <property type="component" value="Chromosome"/>
</dbReference>
<dbReference type="HOGENOM" id="CLU_1711697_0_0_6"/>
<gene>
    <name evidence="1" type="ORF">YSA_10381</name>
</gene>
<protein>
    <recommendedName>
        <fullName evidence="3">Phage tail protein</fullName>
    </recommendedName>
</protein>
<reference evidence="1 2" key="1">
    <citation type="journal article" date="2012" name="J. Bacteriol.">
        <title>Complete Genome Sequence of the Naphthalene-Degrading Pseudomonas putida Strain ND6.</title>
        <authorList>
            <person name="Li S."/>
            <person name="Zhao H."/>
            <person name="Li Y."/>
            <person name="Niu S."/>
            <person name="Cai B."/>
        </authorList>
    </citation>
    <scope>NUCLEOTIDE SEQUENCE [LARGE SCALE GENOMIC DNA]</scope>
    <source>
        <strain evidence="1 2">ND6</strain>
    </source>
</reference>
<proteinExistence type="predicted"/>